<accession>A0A915JS41</accession>
<proteinExistence type="predicted"/>
<protein>
    <submittedName>
        <fullName evidence="3">Uncharacterized protein</fullName>
    </submittedName>
</protein>
<evidence type="ECO:0000313" key="2">
    <source>
        <dbReference type="Proteomes" id="UP000887565"/>
    </source>
</evidence>
<evidence type="ECO:0000256" key="1">
    <source>
        <dbReference type="SAM" id="MobiDB-lite"/>
    </source>
</evidence>
<dbReference type="WBParaSite" id="nRc.2.0.1.t28894-RA">
    <property type="protein sequence ID" value="nRc.2.0.1.t28894-RA"/>
    <property type="gene ID" value="nRc.2.0.1.g28894"/>
</dbReference>
<name>A0A915JS41_ROMCU</name>
<dbReference type="AlphaFoldDB" id="A0A915JS41"/>
<sequence>MDEFTPVQPTVMDTDTNTVTMDQTLTDILEETTADQSTAMDVMPKEPATVAAPPAPAMDSRIYLTTPAVLPGPRMIATVTAARYIPPVRFSQQIISDSQWKALAAALTAYHFPSPLPGMLFPEHHWMDYPDTPNDEIQRILLPPPTPAPPISQPVQITQTAPIVAQAALQPPAAQLPPMVPIDVQPPQVPSTLAPALDRHSQPIRKPGRY</sequence>
<feature type="region of interest" description="Disordered" evidence="1">
    <location>
        <begin position="184"/>
        <end position="210"/>
    </location>
</feature>
<reference evidence="3" key="1">
    <citation type="submission" date="2022-11" db="UniProtKB">
        <authorList>
            <consortium name="WormBaseParasite"/>
        </authorList>
    </citation>
    <scope>IDENTIFICATION</scope>
</reference>
<dbReference type="Proteomes" id="UP000887565">
    <property type="component" value="Unplaced"/>
</dbReference>
<evidence type="ECO:0000313" key="3">
    <source>
        <dbReference type="WBParaSite" id="nRc.2.0.1.t28894-RA"/>
    </source>
</evidence>
<keyword evidence="2" id="KW-1185">Reference proteome</keyword>
<organism evidence="2 3">
    <name type="scientific">Romanomermis culicivorax</name>
    <name type="common">Nematode worm</name>
    <dbReference type="NCBI Taxonomy" id="13658"/>
    <lineage>
        <taxon>Eukaryota</taxon>
        <taxon>Metazoa</taxon>
        <taxon>Ecdysozoa</taxon>
        <taxon>Nematoda</taxon>
        <taxon>Enoplea</taxon>
        <taxon>Dorylaimia</taxon>
        <taxon>Mermithida</taxon>
        <taxon>Mermithoidea</taxon>
        <taxon>Mermithidae</taxon>
        <taxon>Romanomermis</taxon>
    </lineage>
</organism>